<comment type="subcellular location">
    <subcellularLocation>
        <location evidence="1">Nucleus</location>
    </subcellularLocation>
</comment>
<evidence type="ECO:0000313" key="8">
    <source>
        <dbReference type="EMBL" id="OQD96675.1"/>
    </source>
</evidence>
<dbReference type="GO" id="GO:0000981">
    <property type="term" value="F:DNA-binding transcription factor activity, RNA polymerase II-specific"/>
    <property type="evidence" value="ECO:0007669"/>
    <property type="project" value="InterPro"/>
</dbReference>
<dbReference type="GO" id="GO:0008270">
    <property type="term" value="F:zinc ion binding"/>
    <property type="evidence" value="ECO:0007669"/>
    <property type="project" value="InterPro"/>
</dbReference>
<keyword evidence="6" id="KW-0539">Nucleus</keyword>
<dbReference type="PROSITE" id="PS50048">
    <property type="entry name" value="ZN2_CY6_FUNGAL_2"/>
    <property type="match status" value="1"/>
</dbReference>
<evidence type="ECO:0000256" key="2">
    <source>
        <dbReference type="ARBA" id="ARBA00022723"/>
    </source>
</evidence>
<dbReference type="PANTHER" id="PTHR31001">
    <property type="entry name" value="UNCHARACTERIZED TRANSCRIPTIONAL REGULATORY PROTEIN"/>
    <property type="match status" value="1"/>
</dbReference>
<dbReference type="Proteomes" id="UP000191612">
    <property type="component" value="Unassembled WGS sequence"/>
</dbReference>
<dbReference type="InterPro" id="IPR007219">
    <property type="entry name" value="XnlR_reg_dom"/>
</dbReference>
<proteinExistence type="predicted"/>
<dbReference type="SMART" id="SM00066">
    <property type="entry name" value="GAL4"/>
    <property type="match status" value="1"/>
</dbReference>
<dbReference type="STRING" id="60172.A0A1V6R5C4"/>
<feature type="domain" description="Zn(2)-C6 fungal-type" evidence="7">
    <location>
        <begin position="32"/>
        <end position="63"/>
    </location>
</feature>
<gene>
    <name evidence="8" type="ORF">PENSOL_c015G10985</name>
</gene>
<organism evidence="8 9">
    <name type="scientific">Penicillium solitum</name>
    <dbReference type="NCBI Taxonomy" id="60172"/>
    <lineage>
        <taxon>Eukaryota</taxon>
        <taxon>Fungi</taxon>
        <taxon>Dikarya</taxon>
        <taxon>Ascomycota</taxon>
        <taxon>Pezizomycotina</taxon>
        <taxon>Eurotiomycetes</taxon>
        <taxon>Eurotiomycetidae</taxon>
        <taxon>Eurotiales</taxon>
        <taxon>Aspergillaceae</taxon>
        <taxon>Penicillium</taxon>
    </lineage>
</organism>
<evidence type="ECO:0000256" key="1">
    <source>
        <dbReference type="ARBA" id="ARBA00004123"/>
    </source>
</evidence>
<dbReference type="InterPro" id="IPR001138">
    <property type="entry name" value="Zn2Cys6_DnaBD"/>
</dbReference>
<comment type="caution">
    <text evidence="8">The sequence shown here is derived from an EMBL/GenBank/DDBJ whole genome shotgun (WGS) entry which is preliminary data.</text>
</comment>
<accession>A0A1V6R5C4</accession>
<keyword evidence="5" id="KW-0804">Transcription</keyword>
<evidence type="ECO:0000313" key="9">
    <source>
        <dbReference type="Proteomes" id="UP000191612"/>
    </source>
</evidence>
<evidence type="ECO:0000256" key="4">
    <source>
        <dbReference type="ARBA" id="ARBA00023125"/>
    </source>
</evidence>
<dbReference type="PROSITE" id="PS00463">
    <property type="entry name" value="ZN2_CY6_FUNGAL_1"/>
    <property type="match status" value="1"/>
</dbReference>
<dbReference type="InterPro" id="IPR036864">
    <property type="entry name" value="Zn2-C6_fun-type_DNA-bd_sf"/>
</dbReference>
<dbReference type="Gene3D" id="4.10.240.10">
    <property type="entry name" value="Zn(2)-C6 fungal-type DNA-binding domain"/>
    <property type="match status" value="1"/>
</dbReference>
<dbReference type="SUPFAM" id="SSF57701">
    <property type="entry name" value="Zn2/Cys6 DNA-binding domain"/>
    <property type="match status" value="1"/>
</dbReference>
<dbReference type="CDD" id="cd12148">
    <property type="entry name" value="fungal_TF_MHR"/>
    <property type="match status" value="1"/>
</dbReference>
<evidence type="ECO:0000256" key="5">
    <source>
        <dbReference type="ARBA" id="ARBA00023163"/>
    </source>
</evidence>
<evidence type="ECO:0000259" key="7">
    <source>
        <dbReference type="PROSITE" id="PS50048"/>
    </source>
</evidence>
<keyword evidence="4" id="KW-0238">DNA-binding</keyword>
<dbReference type="PANTHER" id="PTHR31001:SF40">
    <property type="entry name" value="ZN(II)2CYS6 TRANSCRIPTION FACTOR (EUROFUNG)"/>
    <property type="match status" value="1"/>
</dbReference>
<sequence length="606" mass="68893">MTQSYSTNVRLPAEPSTLTDKAINRRTRYSISCEPCRREKVRCDGRDPCTFCKRRQHVGLCIYNHTADEGMRDLRPSSPHSIRLKETIGRIASSAFDEEDSTDARRDAVLQRPVDQMTGTTIHNRFPQLGGLWFPFSMGSQVPISKILAMLPPVNCCTYLITLYFARLSPLFHILHGPTFQKQFNQFLRGPAIIDLSWLALLFSICSAAVHTADDDDAVLAEMRSREPLSNLCNEIISHRFRIAAMICLSQDSFLVRHRLSTIEALLVLIYTINHYEGVESGIASNIGIALKCNLLDNSFELSCIEIERRRRCWAGTLMLHTYQAISFYDGDMSFLLNVPTTMPADVNDTDIEEAVVRPASTKPTQMSVMTLKIRLFQLCSRICSQISAKPDPKLLHTLDAEVAKEQREWDSVFLINGSPSVLNTSSYAHWCILQLYAHQLYLILHSPFCRSRNAPNFLPASCMKCLTSGATLVNLHRKFLELPRLRQYRWYAFDMASLTIHGAMVLSSCLLGGSEKDFDPSPYLAAFDAAVWQVELLQKRSPICVKATPILRHLQSLLYLEHDRWGSLEAEFGTMLDDWIDTVQWLNPELINWNFWDNVLTVEAN</sequence>
<evidence type="ECO:0000256" key="3">
    <source>
        <dbReference type="ARBA" id="ARBA00023015"/>
    </source>
</evidence>
<dbReference type="EMBL" id="MDYO01000015">
    <property type="protein sequence ID" value="OQD96675.1"/>
    <property type="molecule type" value="Genomic_DNA"/>
</dbReference>
<dbReference type="GO" id="GO:0003677">
    <property type="term" value="F:DNA binding"/>
    <property type="evidence" value="ECO:0007669"/>
    <property type="project" value="UniProtKB-KW"/>
</dbReference>
<dbReference type="Pfam" id="PF00172">
    <property type="entry name" value="Zn_clus"/>
    <property type="match status" value="1"/>
</dbReference>
<dbReference type="InterPro" id="IPR050613">
    <property type="entry name" value="Sec_Metabolite_Reg"/>
</dbReference>
<keyword evidence="2" id="KW-0479">Metal-binding</keyword>
<dbReference type="CDD" id="cd00067">
    <property type="entry name" value="GAL4"/>
    <property type="match status" value="1"/>
</dbReference>
<dbReference type="Pfam" id="PF04082">
    <property type="entry name" value="Fungal_trans"/>
    <property type="match status" value="1"/>
</dbReference>
<name>A0A1V6R5C4_9EURO</name>
<dbReference type="AlphaFoldDB" id="A0A1V6R5C4"/>
<reference evidence="9" key="1">
    <citation type="journal article" date="2017" name="Nat. Microbiol.">
        <title>Global analysis of biosynthetic gene clusters reveals vast potential of secondary metabolite production in Penicillium species.</title>
        <authorList>
            <person name="Nielsen J.C."/>
            <person name="Grijseels S."/>
            <person name="Prigent S."/>
            <person name="Ji B."/>
            <person name="Dainat J."/>
            <person name="Nielsen K.F."/>
            <person name="Frisvad J.C."/>
            <person name="Workman M."/>
            <person name="Nielsen J."/>
        </authorList>
    </citation>
    <scope>NUCLEOTIDE SEQUENCE [LARGE SCALE GENOMIC DNA]</scope>
    <source>
        <strain evidence="9">IBT 29525</strain>
    </source>
</reference>
<keyword evidence="3" id="KW-0805">Transcription regulation</keyword>
<evidence type="ECO:0000256" key="6">
    <source>
        <dbReference type="ARBA" id="ARBA00023242"/>
    </source>
</evidence>
<keyword evidence="9" id="KW-1185">Reference proteome</keyword>
<dbReference type="GO" id="GO:0005634">
    <property type="term" value="C:nucleus"/>
    <property type="evidence" value="ECO:0007669"/>
    <property type="project" value="UniProtKB-SubCell"/>
</dbReference>
<protein>
    <recommendedName>
        <fullName evidence="7">Zn(2)-C6 fungal-type domain-containing protein</fullName>
    </recommendedName>
</protein>
<dbReference type="GO" id="GO:0006351">
    <property type="term" value="P:DNA-templated transcription"/>
    <property type="evidence" value="ECO:0007669"/>
    <property type="project" value="InterPro"/>
</dbReference>